<reference evidence="1 2" key="1">
    <citation type="submission" date="2024-03" db="EMBL/GenBank/DDBJ databases">
        <title>First Report of Pectobacterium brasiliscabiei causing potato scab in china.</title>
        <authorList>
            <person name="Handique U."/>
        </authorList>
    </citation>
    <scope>NUCLEOTIDE SEQUENCE [LARGE SCALE GENOMIC DNA]</scope>
    <source>
        <strain evidence="1 2">ZRIMU1503</strain>
    </source>
</reference>
<feature type="non-terminal residue" evidence="1">
    <location>
        <position position="79"/>
    </location>
</feature>
<proteinExistence type="predicted"/>
<comment type="caution">
    <text evidence="1">The sequence shown here is derived from an EMBL/GenBank/DDBJ whole genome shotgun (WGS) entry which is preliminary data.</text>
</comment>
<organism evidence="1 2">
    <name type="scientific">Streptomyces brasiliscabiei</name>
    <dbReference type="NCBI Taxonomy" id="2736302"/>
    <lineage>
        <taxon>Bacteria</taxon>
        <taxon>Bacillati</taxon>
        <taxon>Actinomycetota</taxon>
        <taxon>Actinomycetes</taxon>
        <taxon>Kitasatosporales</taxon>
        <taxon>Streptomycetaceae</taxon>
        <taxon>Streptomyces</taxon>
    </lineage>
</organism>
<dbReference type="EMBL" id="JBBAYM010000860">
    <property type="protein sequence ID" value="MEI5617618.1"/>
    <property type="molecule type" value="Genomic_DNA"/>
</dbReference>
<name>A0ABU8GWS0_9ACTN</name>
<protein>
    <submittedName>
        <fullName evidence="1">Uncharacterized protein</fullName>
    </submittedName>
</protein>
<feature type="non-terminal residue" evidence="1">
    <location>
        <position position="1"/>
    </location>
</feature>
<accession>A0ABU8GWS0</accession>
<sequence length="79" mass="8526">DANPRDILVDLLTNENYGCGFPTENIGGTDVYSTYCRAHGLFLSPAYSEQSAAQENISTLLQQTNSAAVFSEGQLKIVP</sequence>
<evidence type="ECO:0000313" key="1">
    <source>
        <dbReference type="EMBL" id="MEI5617618.1"/>
    </source>
</evidence>
<dbReference type="RefSeq" id="WP_336559432.1">
    <property type="nucleotide sequence ID" value="NZ_JBBAYM010000860.1"/>
</dbReference>
<keyword evidence="2" id="KW-1185">Reference proteome</keyword>
<dbReference type="Proteomes" id="UP001365781">
    <property type="component" value="Unassembled WGS sequence"/>
</dbReference>
<gene>
    <name evidence="1" type="ORF">WB403_51895</name>
</gene>
<evidence type="ECO:0000313" key="2">
    <source>
        <dbReference type="Proteomes" id="UP001365781"/>
    </source>
</evidence>